<keyword evidence="6" id="KW-0472">Membrane</keyword>
<dbReference type="PROSITE" id="PS50088">
    <property type="entry name" value="ANK_REPEAT"/>
    <property type="match status" value="20"/>
</dbReference>
<feature type="repeat" description="ANK" evidence="7">
    <location>
        <begin position="282"/>
        <end position="314"/>
    </location>
</feature>
<evidence type="ECO:0000313" key="11">
    <source>
        <dbReference type="Proteomes" id="UP000694388"/>
    </source>
</evidence>
<feature type="domain" description="ZU5" evidence="9">
    <location>
        <begin position="979"/>
        <end position="1135"/>
    </location>
</feature>
<feature type="region of interest" description="Disordered" evidence="8">
    <location>
        <begin position="220"/>
        <end position="242"/>
    </location>
</feature>
<feature type="repeat" description="ANK" evidence="7">
    <location>
        <begin position="687"/>
        <end position="719"/>
    </location>
</feature>
<feature type="compositionally biased region" description="Basic and acidic residues" evidence="8">
    <location>
        <begin position="2604"/>
        <end position="2614"/>
    </location>
</feature>
<feature type="repeat" description="ANK" evidence="7">
    <location>
        <begin position="513"/>
        <end position="545"/>
    </location>
</feature>
<reference evidence="10" key="2">
    <citation type="submission" date="2025-09" db="UniProtKB">
        <authorList>
            <consortium name="Ensembl"/>
        </authorList>
    </citation>
    <scope>IDENTIFICATION</scope>
</reference>
<keyword evidence="3" id="KW-0963">Cytoplasm</keyword>
<dbReference type="InterPro" id="IPR002110">
    <property type="entry name" value="Ankyrin_rpt"/>
</dbReference>
<reference evidence="10" key="1">
    <citation type="submission" date="2025-08" db="UniProtKB">
        <authorList>
            <consortium name="Ensembl"/>
        </authorList>
    </citation>
    <scope>IDENTIFICATION</scope>
</reference>
<evidence type="ECO:0000256" key="5">
    <source>
        <dbReference type="ARBA" id="ARBA00023043"/>
    </source>
</evidence>
<feature type="repeat" description="ANK" evidence="7">
    <location>
        <begin position="447"/>
        <end position="479"/>
    </location>
</feature>
<dbReference type="Proteomes" id="UP000694388">
    <property type="component" value="Unplaced"/>
</dbReference>
<organism evidence="10 11">
    <name type="scientific">Eptatretus burgeri</name>
    <name type="common">Inshore hagfish</name>
    <dbReference type="NCBI Taxonomy" id="7764"/>
    <lineage>
        <taxon>Eukaryota</taxon>
        <taxon>Metazoa</taxon>
        <taxon>Chordata</taxon>
        <taxon>Craniata</taxon>
        <taxon>Vertebrata</taxon>
        <taxon>Cyclostomata</taxon>
        <taxon>Myxini</taxon>
        <taxon>Myxiniformes</taxon>
        <taxon>Myxinidae</taxon>
        <taxon>Eptatretinae</taxon>
        <taxon>Eptatretus</taxon>
    </lineage>
</organism>
<dbReference type="PROSITE" id="PS51145">
    <property type="entry name" value="ZU5"/>
    <property type="match status" value="2"/>
</dbReference>
<accession>A0A8C4R9Z3</accession>
<keyword evidence="11" id="KW-1185">Reference proteome</keyword>
<feature type="compositionally biased region" description="Basic residues" evidence="8">
    <location>
        <begin position="1"/>
        <end position="10"/>
    </location>
</feature>
<dbReference type="InterPro" id="IPR000906">
    <property type="entry name" value="ZU5_dom"/>
</dbReference>
<dbReference type="Ensembl" id="ENSEBUT00000028166.1">
    <property type="protein sequence ID" value="ENSEBUP00000027590.1"/>
    <property type="gene ID" value="ENSEBUG00000016874.1"/>
</dbReference>
<feature type="repeat" description="ANK" evidence="7">
    <location>
        <begin position="546"/>
        <end position="578"/>
    </location>
</feature>
<dbReference type="InterPro" id="IPR036770">
    <property type="entry name" value="Ankyrin_rpt-contain_sf"/>
</dbReference>
<feature type="region of interest" description="Disordered" evidence="8">
    <location>
        <begin position="2515"/>
        <end position="2558"/>
    </location>
</feature>
<feature type="repeat" description="ANK" evidence="7">
    <location>
        <begin position="381"/>
        <end position="413"/>
    </location>
</feature>
<dbReference type="PANTHER" id="PTHR24123">
    <property type="entry name" value="ANKYRIN REPEAT-CONTAINING"/>
    <property type="match status" value="1"/>
</dbReference>
<evidence type="ECO:0000313" key="10">
    <source>
        <dbReference type="Ensembl" id="ENSEBUP00000027590.1"/>
    </source>
</evidence>
<feature type="repeat" description="ANK" evidence="7">
    <location>
        <begin position="315"/>
        <end position="347"/>
    </location>
</feature>
<feature type="repeat" description="ANK" evidence="7">
    <location>
        <begin position="480"/>
        <end position="512"/>
    </location>
</feature>
<proteinExistence type="predicted"/>
<evidence type="ECO:0000259" key="9">
    <source>
        <dbReference type="PROSITE" id="PS51145"/>
    </source>
</evidence>
<dbReference type="Pfam" id="PF13857">
    <property type="entry name" value="Ank_5"/>
    <property type="match status" value="2"/>
</dbReference>
<feature type="compositionally biased region" description="Basic and acidic residues" evidence="8">
    <location>
        <begin position="2015"/>
        <end position="2028"/>
    </location>
</feature>
<feature type="compositionally biased region" description="Basic and acidic residues" evidence="8">
    <location>
        <begin position="2111"/>
        <end position="2125"/>
    </location>
</feature>
<evidence type="ECO:0000256" key="3">
    <source>
        <dbReference type="ARBA" id="ARBA00022490"/>
    </source>
</evidence>
<evidence type="ECO:0000256" key="1">
    <source>
        <dbReference type="ARBA" id="ARBA00004370"/>
    </source>
</evidence>
<dbReference type="GO" id="GO:0005737">
    <property type="term" value="C:cytoplasm"/>
    <property type="evidence" value="ECO:0007669"/>
    <property type="project" value="UniProtKB-SubCell"/>
</dbReference>
<feature type="region of interest" description="Disordered" evidence="8">
    <location>
        <begin position="2111"/>
        <end position="2158"/>
    </location>
</feature>
<feature type="region of interest" description="Disordered" evidence="8">
    <location>
        <begin position="2588"/>
        <end position="2614"/>
    </location>
</feature>
<dbReference type="PRINTS" id="PR01415">
    <property type="entry name" value="ANKYRIN"/>
</dbReference>
<dbReference type="GO" id="GO:0016020">
    <property type="term" value="C:membrane"/>
    <property type="evidence" value="ECO:0007669"/>
    <property type="project" value="UniProtKB-SubCell"/>
</dbReference>
<dbReference type="Gene3D" id="2.60.40.2660">
    <property type="match status" value="1"/>
</dbReference>
<feature type="region of interest" description="Disordered" evidence="8">
    <location>
        <begin position="1"/>
        <end position="68"/>
    </location>
</feature>
<feature type="repeat" description="ANK" evidence="7">
    <location>
        <begin position="414"/>
        <end position="446"/>
    </location>
</feature>
<keyword evidence="4" id="KW-0677">Repeat</keyword>
<evidence type="ECO:0000256" key="2">
    <source>
        <dbReference type="ARBA" id="ARBA00004496"/>
    </source>
</evidence>
<dbReference type="Gene3D" id="2.60.220.30">
    <property type="match status" value="2"/>
</dbReference>
<dbReference type="SMART" id="SM00218">
    <property type="entry name" value="ZU5"/>
    <property type="match status" value="1"/>
</dbReference>
<comment type="subcellular location">
    <subcellularLocation>
        <location evidence="2">Cytoplasm</location>
    </subcellularLocation>
    <subcellularLocation>
        <location evidence="1">Membrane</location>
    </subcellularLocation>
</comment>
<evidence type="ECO:0000256" key="4">
    <source>
        <dbReference type="ARBA" id="ARBA00022737"/>
    </source>
</evidence>
<dbReference type="PROSITE" id="PS50297">
    <property type="entry name" value="ANK_REP_REGION"/>
    <property type="match status" value="19"/>
</dbReference>
<feature type="region of interest" description="Disordered" evidence="8">
    <location>
        <begin position="2228"/>
        <end position="2388"/>
    </location>
</feature>
<keyword evidence="5 7" id="KW-0040">ANK repeat</keyword>
<name>A0A8C4R9Z3_EPTBU</name>
<dbReference type="InterPro" id="IPR040745">
    <property type="entry name" value="Ankyrin_UPA"/>
</dbReference>
<evidence type="ECO:0000256" key="6">
    <source>
        <dbReference type="ARBA" id="ARBA00023136"/>
    </source>
</evidence>
<dbReference type="Pfam" id="PF17809">
    <property type="entry name" value="UPA_2"/>
    <property type="match status" value="1"/>
</dbReference>
<feature type="repeat" description="ANK" evidence="7">
    <location>
        <begin position="612"/>
        <end position="644"/>
    </location>
</feature>
<dbReference type="PANTHER" id="PTHR24123:SF141">
    <property type="entry name" value="ANKYRIN 2, ISOFORM U"/>
    <property type="match status" value="1"/>
</dbReference>
<feature type="domain" description="ZU5" evidence="9">
    <location>
        <begin position="1137"/>
        <end position="1276"/>
    </location>
</feature>
<feature type="repeat" description="ANK" evidence="7">
    <location>
        <begin position="786"/>
        <end position="818"/>
    </location>
</feature>
<evidence type="ECO:0000256" key="7">
    <source>
        <dbReference type="PROSITE-ProRule" id="PRU00023"/>
    </source>
</evidence>
<dbReference type="Gene3D" id="1.25.40.20">
    <property type="entry name" value="Ankyrin repeat-containing domain"/>
    <property type="match status" value="3"/>
</dbReference>
<feature type="repeat" description="ANK" evidence="7">
    <location>
        <begin position="348"/>
        <end position="380"/>
    </location>
</feature>
<feature type="region of interest" description="Disordered" evidence="8">
    <location>
        <begin position="2004"/>
        <end position="2089"/>
    </location>
</feature>
<dbReference type="InterPro" id="IPR051165">
    <property type="entry name" value="Multifunctional_ANK_Repeat"/>
</dbReference>
<feature type="compositionally biased region" description="Basic and acidic residues" evidence="8">
    <location>
        <begin position="2050"/>
        <end position="2076"/>
    </location>
</feature>
<feature type="compositionally biased region" description="Basic and acidic residues" evidence="8">
    <location>
        <begin position="2379"/>
        <end position="2388"/>
    </location>
</feature>
<feature type="compositionally biased region" description="Basic and acidic residues" evidence="8">
    <location>
        <begin position="2231"/>
        <end position="2371"/>
    </location>
</feature>
<evidence type="ECO:0000256" key="8">
    <source>
        <dbReference type="SAM" id="MobiDB-lite"/>
    </source>
</evidence>
<feature type="compositionally biased region" description="Basic and acidic residues" evidence="8">
    <location>
        <begin position="2467"/>
        <end position="2478"/>
    </location>
</feature>
<feature type="compositionally biased region" description="Basic and acidic residues" evidence="8">
    <location>
        <begin position="2519"/>
        <end position="2553"/>
    </location>
</feature>
<dbReference type="Pfam" id="PF12796">
    <property type="entry name" value="Ank_2"/>
    <property type="match status" value="6"/>
</dbReference>
<feature type="repeat" description="ANK" evidence="7">
    <location>
        <begin position="753"/>
        <end position="785"/>
    </location>
</feature>
<dbReference type="Pfam" id="PF00791">
    <property type="entry name" value="ZU5"/>
    <property type="match status" value="2"/>
</dbReference>
<feature type="compositionally biased region" description="Polar residues" evidence="8">
    <location>
        <begin position="2588"/>
        <end position="2598"/>
    </location>
</feature>
<feature type="repeat" description="ANK" evidence="7">
    <location>
        <begin position="161"/>
        <end position="193"/>
    </location>
</feature>
<feature type="compositionally biased region" description="Polar residues" evidence="8">
    <location>
        <begin position="2032"/>
        <end position="2049"/>
    </location>
</feature>
<feature type="repeat" description="ANK" evidence="7">
    <location>
        <begin position="720"/>
        <end position="752"/>
    </location>
</feature>
<protein>
    <recommendedName>
        <fullName evidence="9">ZU5 domain-containing protein</fullName>
    </recommendedName>
</protein>
<feature type="repeat" description="ANK" evidence="7">
    <location>
        <begin position="95"/>
        <end position="127"/>
    </location>
</feature>
<feature type="repeat" description="ANK" evidence="7">
    <location>
        <begin position="62"/>
        <end position="94"/>
    </location>
</feature>
<dbReference type="SUPFAM" id="SSF48403">
    <property type="entry name" value="Ankyrin repeat"/>
    <property type="match status" value="3"/>
</dbReference>
<sequence length="2614" mass="286259">MAHAASHLKKTRDDPPPVKPAIILSRADTQKALQANGESETTEEGESKGRRSSGKQRRRKSGGTAGLLRAARAGNVEKVLELLNQGGDVNTRNEAGLTALHLAAKEGHAGIVSELLQRDADVAAATKKGNQALHVACLAGEVDVARVLIRRGADVNAQAQHGFTPLYMASQENHVEVLRLLLENGADQTIPTEDGFTPLAVALQQGHEPAVATLLESDIRRPGSREGQGGEGNKPPPPRTRLPALHAAARKGDTQSVGIILDGGVQGVTEVSKERINNTTESGFTALHIAAHYGSQDVAVLLLDRGADCNFKANNGITPLHVAAKRGHTELVTTILDHGATIDAGTRDGLTPLHCAARSGHESTVRLLIERGTPILAQTKNGLSPLHMASQGDHPPTMRTLLAGGSPVDPVTLDLLTPLHVAAHCGHHRAARVLLEGGSDPNAKALNGFTPLHVACKKVRRRVIQLLLRFGASLQATTRSGLTPLHVAAFMGNADVETLLMQNGAQPNATNTRGETPLHVAAREGHVQAAKELLQGGAETDACTQDGETPLHVAAREDQEKVVDKLIENGAPLNIKNKNGFTPLHIAAQHGSKGAAKVLSDSKVLIDPQGKHDLTPLHVAVHYGHPDVALLLLERGASPHCITKSGHTALHIAAQCGPGQRYSSPEGGPVVASLLSRGADREARTRGGVTPLHLASLRGHLGVVSALLHAGAAPGPTTQAGLTPLHLAAQEDHVEVAAALLTHGAALEPKTQLGYTPLHIASHYGNIRMVAFLLQHGVDVDAKNKDGYTALHQATQQGHGNIVNLLLQHEAKPNERCSDGSRPLDVARSLGYISLEDTLQRVTDEPATLFKETGADKHKLNIPETMTEFPEVSDDEGQHPPRESTTIPSLLVSTFDAEDVSGLEDDSSPLTEQLDQQSILGYVPGSTSYSTLYSSPYKSPLRISKDPPLPISESEVFYMPLVDAQEDDFVLTSPLSSGFLVSFVADARGGHARASRHPGLRLAVPPLACPAPTRLTCRLVRGSSSRPASIAEMPTLPEGEGVVSRLFDIGPAGGHFLRPVVLELPHCASLKDGSRELMILRGEEGGGWKEHLNDASDAEMDSILDALGLERNPMMGRVVRVAARTLPRYIAIVSRLAQEGGFVPPMGGKLLSSMEKSVSAEIPEGAVTKPVRLGLQVMPVSPELVRSLGGNDISFGPVVTLEPRRRKFHRPISLSLPLPLPPEGRGDTERRPPQKKDIHLLCSIAGGSMPAQWEDVTATTPLHMDDLKKQISFSSSISARFWPVLVSGPGDPLPLASRLYSQLLHVPYLARFVLHTRAQPSPSPRRGSGQGDGTAVQCVCRTEMTGRGPGAAELLSGLGDGGLTEMARSKEVEVYAGRAVGVHCRGNLAIVSAKVPPEFVFQPFQLNRLNFALRVRDSTQSSSGRLSFVQAPGETVCNLNIMLPPTGKVGGYQKKDLEPMETIEGIMQSLDQKLTSGLRAFEESWPETTDHTKPEDGTQTDDADPVSPVTSVQEAFVKYKLSLPVPAPQDMTNISAADIEMEQLDITDPQPKDEDIKAEDEAEMTKSQNEIAMLKFLMSPLFVKEGKLENVAKLEMKTTDFPEISLKKISTEQVPVTEAEISGTKEFRTEDSENKIFISNLFPESKASPKVTLEKTPLKGEVAPSHAPKQFIASTDSPKTSLLSDFTDIHPAEYVEKHKTYEKKALTTSQEKSQDESMIPQAVLSTTEPVYTDSYSEEIVRAEAIIQEGTPIVKEGIIRDRVRVTTQICKPGFTIQHSTITMEKVIGDQSTRKISTPSHGDTCESVSKGLIAAKPADIISETRMDLTNVFESQSPSLSTLESEQTTEIFSIPQPDLSSSEDDFVHRMPTEDSSLSEATVIELQMEGMHVPPELPIDESVETHLADIADAKCERETKKSTIKEQKTEQSIRTFDILQSSISTPTSPEKPATLQDVQAAKWMSEIPDVDIPLAERSDKFAEQDDTDKEVPFTALSDQKDDKIDSWKTTEEESFVTDLSKERKGFSVHDDPQSEEIMSQFTDGKTRPQPRQSLHSERYSPAEEKSEEDRTSSETSKVQEESDLEQYTALTSEQCDEVKMEKRYRVETVLTRTVTSHEHRTRQVHEDFSTKSSIPADDKTKSLSMMPSPHEILQEDEGTSRKGMLKAWTPEIEVANIRTLKSWKSLEREEFPEKRLADEKVCFAPSEKDSEEGKGQFKSDVDLKKLDIQVCDGSPKLEHSREPSMITEESRERKEEKEILEKKEDKVKGKEDMDVMEELESKKAEKKDYKDEEVCVEKEATREEEKEEKKGEVELQVKLKKTEKQKEKAEEEQKEKEIDYNEKRKEESENITEGWKEKDVKKDKEPLEDTMKESRPTIAEAHIPGDHKDTRDVSLEKEVAEELGARSTSSDEEELVTTRVIRRRVIIKGDDFEDMPGESVTEEQYTDEQGNVVTRKVTRKIIRRVMAPGGTEHKDVTMKGDEQQTNIEGTDSSLIQLGESRVVKRTVIKTKGRHLETTVSEIEDSREAEPRQEVSREELVGDMWGERREKKEGDPRLSEGLPTAKEDFETLLLFAGLPARLFQQDLHESQVHNSDGSVTTRTRFQKSKGFERMVSHTK</sequence>
<dbReference type="GeneTree" id="ENSGT00940000167243"/>
<feature type="region of interest" description="Disordered" evidence="8">
    <location>
        <begin position="2461"/>
        <end position="2480"/>
    </location>
</feature>
<feature type="repeat" description="ANK" evidence="7">
    <location>
        <begin position="579"/>
        <end position="611"/>
    </location>
</feature>
<feature type="compositionally biased region" description="Basic residues" evidence="8">
    <location>
        <begin position="50"/>
        <end position="61"/>
    </location>
</feature>
<feature type="region of interest" description="Disordered" evidence="8">
    <location>
        <begin position="1485"/>
        <end position="1506"/>
    </location>
</feature>
<dbReference type="SMART" id="SM00248">
    <property type="entry name" value="ANK"/>
    <property type="match status" value="22"/>
</dbReference>
<dbReference type="FunFam" id="1.25.40.20:FF:000003">
    <property type="entry name" value="Ankyrin, isoform B"/>
    <property type="match status" value="1"/>
</dbReference>
<feature type="repeat" description="ANK" evidence="7">
    <location>
        <begin position="128"/>
        <end position="160"/>
    </location>
</feature>
<feature type="repeat" description="ANK" evidence="7">
    <location>
        <begin position="645"/>
        <end position="686"/>
    </location>
</feature>
<dbReference type="FunFam" id="2.60.220.30:FF:000009">
    <property type="entry name" value="Ankyrin 2, isoform G"/>
    <property type="match status" value="1"/>
</dbReference>